<dbReference type="EMBL" id="JABANO010005720">
    <property type="protein sequence ID" value="KAF4753005.1"/>
    <property type="molecule type" value="Genomic_DNA"/>
</dbReference>
<proteinExistence type="predicted"/>
<evidence type="ECO:0000313" key="2">
    <source>
        <dbReference type="Proteomes" id="UP000553632"/>
    </source>
</evidence>
<dbReference type="Proteomes" id="UP000553632">
    <property type="component" value="Unassembled WGS sequence"/>
</dbReference>
<sequence>MLGVLQDGTPLGDKVFLLEQRLRDAQAEKEIAVDIVKDELAQEKSRSVELSSTVESQAKVIGELNLKLESLEIGASTNEREALAQLDHSSKELERKSKAEAEVSATRIAQLENELSMRESEINGLR</sequence>
<gene>
    <name evidence="1" type="ORF">FOZ63_021015</name>
</gene>
<keyword evidence="2" id="KW-1185">Reference proteome</keyword>
<protein>
    <submittedName>
        <fullName evidence="1">Uncharacterized protein</fullName>
    </submittedName>
</protein>
<organism evidence="1 2">
    <name type="scientific">Perkinsus olseni</name>
    <name type="common">Perkinsus atlanticus</name>
    <dbReference type="NCBI Taxonomy" id="32597"/>
    <lineage>
        <taxon>Eukaryota</taxon>
        <taxon>Sar</taxon>
        <taxon>Alveolata</taxon>
        <taxon>Perkinsozoa</taxon>
        <taxon>Perkinsea</taxon>
        <taxon>Perkinsida</taxon>
        <taxon>Perkinsidae</taxon>
        <taxon>Perkinsus</taxon>
    </lineage>
</organism>
<evidence type="ECO:0000313" key="1">
    <source>
        <dbReference type="EMBL" id="KAF4753005.1"/>
    </source>
</evidence>
<name>A0A7J6U6I9_PEROL</name>
<dbReference type="AlphaFoldDB" id="A0A7J6U6I9"/>
<comment type="caution">
    <text evidence="1">The sequence shown here is derived from an EMBL/GenBank/DDBJ whole genome shotgun (WGS) entry which is preliminary data.</text>
</comment>
<reference evidence="1 2" key="1">
    <citation type="submission" date="2020-04" db="EMBL/GenBank/DDBJ databases">
        <title>Perkinsus olseni comparative genomics.</title>
        <authorList>
            <person name="Bogema D.R."/>
        </authorList>
    </citation>
    <scope>NUCLEOTIDE SEQUENCE [LARGE SCALE GENOMIC DNA]</scope>
    <source>
        <strain evidence="1 2">ATCC PRA-207</strain>
    </source>
</reference>
<accession>A0A7J6U6I9</accession>